<dbReference type="InterPro" id="IPR016164">
    <property type="entry name" value="FAD-linked_Oxase-like_C"/>
</dbReference>
<accession>A0A239PXT4</accession>
<evidence type="ECO:0000259" key="3">
    <source>
        <dbReference type="PROSITE" id="PS51387"/>
    </source>
</evidence>
<feature type="domain" description="FAD-binding PCMH-type" evidence="3">
    <location>
        <begin position="8"/>
        <end position="182"/>
    </location>
</feature>
<dbReference type="SUPFAM" id="SSF55103">
    <property type="entry name" value="FAD-linked oxidases, C-terminal domain"/>
    <property type="match status" value="1"/>
</dbReference>
<evidence type="ECO:0000313" key="5">
    <source>
        <dbReference type="Proteomes" id="UP000198307"/>
    </source>
</evidence>
<dbReference type="PANTHER" id="PTHR11748">
    <property type="entry name" value="D-LACTATE DEHYDROGENASE"/>
    <property type="match status" value="1"/>
</dbReference>
<dbReference type="Gene3D" id="3.30.465.10">
    <property type="match status" value="1"/>
</dbReference>
<organism evidence="4 5">
    <name type="scientific">Paracoccus seriniphilus</name>
    <dbReference type="NCBI Taxonomy" id="184748"/>
    <lineage>
        <taxon>Bacteria</taxon>
        <taxon>Pseudomonadati</taxon>
        <taxon>Pseudomonadota</taxon>
        <taxon>Alphaproteobacteria</taxon>
        <taxon>Rhodobacterales</taxon>
        <taxon>Paracoccaceae</taxon>
        <taxon>Paracoccus</taxon>
    </lineage>
</organism>
<keyword evidence="2" id="KW-0274">FAD</keyword>
<dbReference type="Pfam" id="PF01565">
    <property type="entry name" value="FAD_binding_4"/>
    <property type="match status" value="1"/>
</dbReference>
<protein>
    <submittedName>
        <fullName evidence="4">Glycolate oxidase FAD binding subunit</fullName>
    </submittedName>
</protein>
<reference evidence="4 5" key="1">
    <citation type="submission" date="2017-07" db="EMBL/GenBank/DDBJ databases">
        <authorList>
            <person name="Sun Z.S."/>
            <person name="Albrecht U."/>
            <person name="Echele G."/>
            <person name="Lee C.C."/>
        </authorList>
    </citation>
    <scope>NUCLEOTIDE SEQUENCE [LARGE SCALE GENOMIC DNA]</scope>
    <source>
        <strain evidence="4 5">DSM 14827</strain>
    </source>
</reference>
<dbReference type="SUPFAM" id="SSF56176">
    <property type="entry name" value="FAD-binding/transporter-associated domain-like"/>
    <property type="match status" value="1"/>
</dbReference>
<gene>
    <name evidence="4" type="ORF">SAMN05444959_108148</name>
</gene>
<evidence type="ECO:0000256" key="2">
    <source>
        <dbReference type="ARBA" id="ARBA00022827"/>
    </source>
</evidence>
<dbReference type="GO" id="GO:0071949">
    <property type="term" value="F:FAD binding"/>
    <property type="evidence" value="ECO:0007669"/>
    <property type="project" value="InterPro"/>
</dbReference>
<dbReference type="PROSITE" id="PS51387">
    <property type="entry name" value="FAD_PCMH"/>
    <property type="match status" value="1"/>
</dbReference>
<evidence type="ECO:0000313" key="4">
    <source>
        <dbReference type="EMBL" id="SNT74752.1"/>
    </source>
</evidence>
<keyword evidence="1" id="KW-0285">Flavoprotein</keyword>
<dbReference type="Proteomes" id="UP000198307">
    <property type="component" value="Unassembled WGS sequence"/>
</dbReference>
<dbReference type="InterPro" id="IPR006094">
    <property type="entry name" value="Oxid_FAD_bind_N"/>
</dbReference>
<dbReference type="GO" id="GO:0003824">
    <property type="term" value="F:catalytic activity"/>
    <property type="evidence" value="ECO:0007669"/>
    <property type="project" value="InterPro"/>
</dbReference>
<proteinExistence type="predicted"/>
<dbReference type="PANTHER" id="PTHR11748:SF103">
    <property type="entry name" value="GLYCOLATE OXIDASE SUBUNIT GLCE"/>
    <property type="match status" value="1"/>
</dbReference>
<dbReference type="InterPro" id="IPR016169">
    <property type="entry name" value="FAD-bd_PCMH_sub2"/>
</dbReference>
<evidence type="ECO:0000256" key="1">
    <source>
        <dbReference type="ARBA" id="ARBA00022630"/>
    </source>
</evidence>
<name>A0A239PXT4_9RHOB</name>
<dbReference type="EMBL" id="FZQB01000008">
    <property type="protein sequence ID" value="SNT74752.1"/>
    <property type="molecule type" value="Genomic_DNA"/>
</dbReference>
<dbReference type="AlphaFoldDB" id="A0A239PXT4"/>
<sequence>MIFRRNASALRAWGYIMRPESEAELAALIRQAERPLSITGGATRHQPGEGQGLRLDMTGLQGVTLFEPAALTLVVRAGTSLASVEKMLADEGQMLGFEPACHPGSTIGGVFATNSSGPRRIQLGAARDALLGVRFVDGNGEIISNGGRVMKNVTGYDLVKLMAGSRGRLGALTELSLRTAPVPPASCTLTLPALDAIGAIAALTTALGSPLDVSGAGWLPGAGALLRIEGLSGSVQTRAAELTRLLSGFGEVHVLDSDPWQQLRNGPQNGEGDLWRIVCRPSEAPALLAALPAPEMMDWGGGLILLRLPAGELPELPKFWGHARRVSGAAPAVLPAPDPVTARLEAGLRQRFDPRGIFAGAE</sequence>
<dbReference type="InterPro" id="IPR016166">
    <property type="entry name" value="FAD-bd_PCMH"/>
</dbReference>
<keyword evidence="5" id="KW-1185">Reference proteome</keyword>
<dbReference type="InterPro" id="IPR036318">
    <property type="entry name" value="FAD-bd_PCMH-like_sf"/>
</dbReference>